<keyword evidence="1" id="KW-0472">Membrane</keyword>
<evidence type="ECO:0000313" key="3">
    <source>
        <dbReference type="Proteomes" id="UP000183868"/>
    </source>
</evidence>
<accession>A0A1J1C713</accession>
<gene>
    <name evidence="2" type="ORF">Cabys_945</name>
</gene>
<dbReference type="AlphaFoldDB" id="A0A1J1C713"/>
<evidence type="ECO:0000256" key="1">
    <source>
        <dbReference type="SAM" id="Phobius"/>
    </source>
</evidence>
<keyword evidence="1" id="KW-0812">Transmembrane</keyword>
<proteinExistence type="predicted"/>
<reference evidence="2 3" key="1">
    <citation type="submission" date="2016-11" db="EMBL/GenBank/DDBJ databases">
        <title>Genomic analysis of Caldithrix abyssi and proposal of a novel bacterial phylum Caldithrichaeota.</title>
        <authorList>
            <person name="Kublanov I."/>
            <person name="Sigalova O."/>
            <person name="Gavrilov S."/>
            <person name="Lebedinsky A."/>
            <person name="Ivanova N."/>
            <person name="Daum C."/>
            <person name="Reddy T."/>
            <person name="Klenk H.P."/>
            <person name="Goker M."/>
            <person name="Reva O."/>
            <person name="Miroshnichenko M."/>
            <person name="Kyprides N."/>
            <person name="Woyke T."/>
            <person name="Gelfand M."/>
        </authorList>
    </citation>
    <scope>NUCLEOTIDE SEQUENCE [LARGE SCALE GENOMIC DNA]</scope>
    <source>
        <strain evidence="2 3">LF13</strain>
    </source>
</reference>
<sequence>MVGGAQHANQADKKTHLVFWNLANLLSVFLRLIGRPLNA</sequence>
<dbReference type="Proteomes" id="UP000183868">
    <property type="component" value="Chromosome"/>
</dbReference>
<dbReference type="KEGG" id="caby:Cabys_945"/>
<feature type="transmembrane region" description="Helical" evidence="1">
    <location>
        <begin position="17"/>
        <end position="34"/>
    </location>
</feature>
<evidence type="ECO:0000313" key="2">
    <source>
        <dbReference type="EMBL" id="APF17696.1"/>
    </source>
</evidence>
<dbReference type="EMBL" id="CP018099">
    <property type="protein sequence ID" value="APF17696.1"/>
    <property type="molecule type" value="Genomic_DNA"/>
</dbReference>
<organism evidence="2 3">
    <name type="scientific">Caldithrix abyssi DSM 13497</name>
    <dbReference type="NCBI Taxonomy" id="880073"/>
    <lineage>
        <taxon>Bacteria</taxon>
        <taxon>Pseudomonadati</taxon>
        <taxon>Calditrichota</taxon>
        <taxon>Calditrichia</taxon>
        <taxon>Calditrichales</taxon>
        <taxon>Calditrichaceae</taxon>
        <taxon>Caldithrix</taxon>
    </lineage>
</organism>
<keyword evidence="1" id="KW-1133">Transmembrane helix</keyword>
<name>A0A1J1C713_CALAY</name>
<protein>
    <submittedName>
        <fullName evidence="2">Uncharacterized protein</fullName>
    </submittedName>
</protein>